<evidence type="ECO:0000313" key="1">
    <source>
        <dbReference type="EMBL" id="KAK3585047.1"/>
    </source>
</evidence>
<reference evidence="1" key="2">
    <citation type="journal article" date="2021" name="Genome Biol. Evol.">
        <title>Developing a high-quality reference genome for a parasitic bivalve with doubly uniparental inheritance (Bivalvia: Unionida).</title>
        <authorList>
            <person name="Smith C.H."/>
        </authorList>
    </citation>
    <scope>NUCLEOTIDE SEQUENCE</scope>
    <source>
        <strain evidence="1">CHS0354</strain>
        <tissue evidence="1">Mantle</tissue>
    </source>
</reference>
<gene>
    <name evidence="1" type="ORF">CHS0354_009897</name>
</gene>
<accession>A0AAE0VQ29</accession>
<organism evidence="1 2">
    <name type="scientific">Potamilus streckersoni</name>
    <dbReference type="NCBI Taxonomy" id="2493646"/>
    <lineage>
        <taxon>Eukaryota</taxon>
        <taxon>Metazoa</taxon>
        <taxon>Spiralia</taxon>
        <taxon>Lophotrochozoa</taxon>
        <taxon>Mollusca</taxon>
        <taxon>Bivalvia</taxon>
        <taxon>Autobranchia</taxon>
        <taxon>Heteroconchia</taxon>
        <taxon>Palaeoheterodonta</taxon>
        <taxon>Unionida</taxon>
        <taxon>Unionoidea</taxon>
        <taxon>Unionidae</taxon>
        <taxon>Ambleminae</taxon>
        <taxon>Lampsilini</taxon>
        <taxon>Potamilus</taxon>
    </lineage>
</organism>
<dbReference type="AlphaFoldDB" id="A0AAE0VQ29"/>
<proteinExistence type="predicted"/>
<feature type="non-terminal residue" evidence="1">
    <location>
        <position position="1"/>
    </location>
</feature>
<keyword evidence="2" id="KW-1185">Reference proteome</keyword>
<name>A0AAE0VQ29_9BIVA</name>
<dbReference type="EMBL" id="JAEAOA010000628">
    <property type="protein sequence ID" value="KAK3585047.1"/>
    <property type="molecule type" value="Genomic_DNA"/>
</dbReference>
<reference evidence="1" key="3">
    <citation type="submission" date="2023-05" db="EMBL/GenBank/DDBJ databases">
        <authorList>
            <person name="Smith C.H."/>
        </authorList>
    </citation>
    <scope>NUCLEOTIDE SEQUENCE</scope>
    <source>
        <strain evidence="1">CHS0354</strain>
        <tissue evidence="1">Mantle</tissue>
    </source>
</reference>
<sequence>KFTDFPYSKSSVVPYKKKNYIDASEYLLDIRLWDMRIGAKFHPAYDHLMLLT</sequence>
<dbReference type="Proteomes" id="UP001195483">
    <property type="component" value="Unassembled WGS sequence"/>
</dbReference>
<feature type="non-terminal residue" evidence="1">
    <location>
        <position position="52"/>
    </location>
</feature>
<protein>
    <submittedName>
        <fullName evidence="1">Uncharacterized protein</fullName>
    </submittedName>
</protein>
<evidence type="ECO:0000313" key="2">
    <source>
        <dbReference type="Proteomes" id="UP001195483"/>
    </source>
</evidence>
<comment type="caution">
    <text evidence="1">The sequence shown here is derived from an EMBL/GenBank/DDBJ whole genome shotgun (WGS) entry which is preliminary data.</text>
</comment>
<reference evidence="1" key="1">
    <citation type="journal article" date="2021" name="Genome Biol. Evol.">
        <title>A High-Quality Reference Genome for a Parasitic Bivalve with Doubly Uniparental Inheritance (Bivalvia: Unionida).</title>
        <authorList>
            <person name="Smith C.H."/>
        </authorList>
    </citation>
    <scope>NUCLEOTIDE SEQUENCE</scope>
    <source>
        <strain evidence="1">CHS0354</strain>
    </source>
</reference>